<dbReference type="InterPro" id="IPR002052">
    <property type="entry name" value="DNA_methylase_N6_adenine_CS"/>
</dbReference>
<evidence type="ECO:0000256" key="3">
    <source>
        <dbReference type="ARBA" id="ARBA00022679"/>
    </source>
</evidence>
<evidence type="ECO:0000259" key="7">
    <source>
        <dbReference type="Pfam" id="PF05175"/>
    </source>
</evidence>
<dbReference type="InterPro" id="IPR050210">
    <property type="entry name" value="tRNA_Adenine-N(6)_MTase"/>
</dbReference>
<reference evidence="8 9" key="1">
    <citation type="submission" date="2019-10" db="EMBL/GenBank/DDBJ databases">
        <authorList>
            <person name="Dong K."/>
        </authorList>
    </citation>
    <scope>NUCLEOTIDE SEQUENCE [LARGE SCALE GENOMIC DNA]</scope>
    <source>
        <strain evidence="9">dk4302</strain>
    </source>
</reference>
<organism evidence="8 9">
    <name type="scientific">Sphingobacterium zhuxiongii</name>
    <dbReference type="NCBI Taxonomy" id="2662364"/>
    <lineage>
        <taxon>Bacteria</taxon>
        <taxon>Pseudomonadati</taxon>
        <taxon>Bacteroidota</taxon>
        <taxon>Sphingobacteriia</taxon>
        <taxon>Sphingobacteriales</taxon>
        <taxon>Sphingobacteriaceae</taxon>
        <taxon>Sphingobacterium</taxon>
    </lineage>
</organism>
<keyword evidence="5 6" id="KW-0819">tRNA processing</keyword>
<keyword evidence="3 6" id="KW-0808">Transferase</keyword>
<dbReference type="Gene3D" id="3.40.50.150">
    <property type="entry name" value="Vaccinia Virus protein VP39"/>
    <property type="match status" value="1"/>
</dbReference>
<dbReference type="GO" id="GO:0005737">
    <property type="term" value="C:cytoplasm"/>
    <property type="evidence" value="ECO:0007669"/>
    <property type="project" value="UniProtKB-SubCell"/>
</dbReference>
<evidence type="ECO:0000256" key="1">
    <source>
        <dbReference type="ARBA" id="ARBA00022490"/>
    </source>
</evidence>
<dbReference type="EMBL" id="CP045652">
    <property type="protein sequence ID" value="QGA25236.1"/>
    <property type="molecule type" value="Genomic_DNA"/>
</dbReference>
<dbReference type="HAMAP" id="MF_01872">
    <property type="entry name" value="tRNA_methyltr_YfiC"/>
    <property type="match status" value="1"/>
</dbReference>
<evidence type="ECO:0000313" key="8">
    <source>
        <dbReference type="EMBL" id="QGA25236.1"/>
    </source>
</evidence>
<keyword evidence="2 6" id="KW-0489">Methyltransferase</keyword>
<dbReference type="Proteomes" id="UP000326921">
    <property type="component" value="Chromosome"/>
</dbReference>
<dbReference type="GO" id="GO:0032259">
    <property type="term" value="P:methylation"/>
    <property type="evidence" value="ECO:0007669"/>
    <property type="project" value="UniProtKB-KW"/>
</dbReference>
<sequence>MGSIFQFKQFQVDQKDCPMRINTDGVILGAFASAKNPQQILDIGTGTGVIALMLAQRFEEAKVVAVEIDKLAAQTAQENFSVSPFAKRLSLVNSDIFLWNCTESFDLIVSNPPFYINSLHNPDERKKTAKHTDTTFFEGLMLFVSQRLNREGKLQIIVPVELKEFLVGSALRNELHLLEELKIHSFDDAEAIRLVLTFGKQEGADKATERFVIYKERAEHSDAYRELLKPFFLAF</sequence>
<dbReference type="CDD" id="cd02440">
    <property type="entry name" value="AdoMet_MTases"/>
    <property type="match status" value="1"/>
</dbReference>
<feature type="domain" description="Methyltransferase small" evidence="7">
    <location>
        <begin position="36"/>
        <end position="158"/>
    </location>
</feature>
<keyword evidence="4 6" id="KW-0949">S-adenosyl-L-methionine</keyword>
<evidence type="ECO:0000313" key="9">
    <source>
        <dbReference type="Proteomes" id="UP000326921"/>
    </source>
</evidence>
<evidence type="ECO:0000256" key="5">
    <source>
        <dbReference type="ARBA" id="ARBA00022694"/>
    </source>
</evidence>
<comment type="function">
    <text evidence="6">Specifically methylates the adenine in position 37 of tRNA(1)(Val) (anticodon cmo5UAC).</text>
</comment>
<proteinExistence type="inferred from homology"/>
<name>A0A5Q0Q7A3_9SPHI</name>
<dbReference type="RefSeq" id="WP_153509558.1">
    <property type="nucleotide sequence ID" value="NZ_CP045652.1"/>
</dbReference>
<dbReference type="GO" id="GO:0003676">
    <property type="term" value="F:nucleic acid binding"/>
    <property type="evidence" value="ECO:0007669"/>
    <property type="project" value="InterPro"/>
</dbReference>
<evidence type="ECO:0000256" key="4">
    <source>
        <dbReference type="ARBA" id="ARBA00022691"/>
    </source>
</evidence>
<evidence type="ECO:0000256" key="6">
    <source>
        <dbReference type="HAMAP-Rule" id="MF_01872"/>
    </source>
</evidence>
<dbReference type="InterPro" id="IPR007848">
    <property type="entry name" value="Small_mtfrase_dom"/>
</dbReference>
<dbReference type="GO" id="GO:0016430">
    <property type="term" value="F:tRNA (adenine-N6)-methyltransferase activity"/>
    <property type="evidence" value="ECO:0007669"/>
    <property type="project" value="UniProtKB-UniRule"/>
</dbReference>
<dbReference type="AlphaFoldDB" id="A0A5Q0Q7A3"/>
<comment type="catalytic activity">
    <reaction evidence="6">
        <text>adenosine(37) in tRNA1(Val) + S-adenosyl-L-methionine = N(6)-methyladenosine(37) in tRNA1(Val) + S-adenosyl-L-homocysteine + H(+)</text>
        <dbReference type="Rhea" id="RHEA:43160"/>
        <dbReference type="Rhea" id="RHEA-COMP:10369"/>
        <dbReference type="Rhea" id="RHEA-COMP:10370"/>
        <dbReference type="ChEBI" id="CHEBI:15378"/>
        <dbReference type="ChEBI" id="CHEBI:57856"/>
        <dbReference type="ChEBI" id="CHEBI:59789"/>
        <dbReference type="ChEBI" id="CHEBI:74411"/>
        <dbReference type="ChEBI" id="CHEBI:74449"/>
        <dbReference type="EC" id="2.1.1.223"/>
    </reaction>
</comment>
<dbReference type="GO" id="GO:0008033">
    <property type="term" value="P:tRNA processing"/>
    <property type="evidence" value="ECO:0007669"/>
    <property type="project" value="UniProtKB-UniRule"/>
</dbReference>
<dbReference type="InterPro" id="IPR029063">
    <property type="entry name" value="SAM-dependent_MTases_sf"/>
</dbReference>
<dbReference type="SUPFAM" id="SSF53335">
    <property type="entry name" value="S-adenosyl-L-methionine-dependent methyltransferases"/>
    <property type="match status" value="1"/>
</dbReference>
<dbReference type="PANTHER" id="PTHR47739:SF1">
    <property type="entry name" value="TRNA1(VAL) (ADENINE(37)-N6)-METHYLTRANSFERASE"/>
    <property type="match status" value="1"/>
</dbReference>
<dbReference type="Pfam" id="PF05175">
    <property type="entry name" value="MTS"/>
    <property type="match status" value="1"/>
</dbReference>
<gene>
    <name evidence="8" type="ORF">GFH32_02410</name>
</gene>
<dbReference type="EC" id="2.1.1.223" evidence="6"/>
<dbReference type="PRINTS" id="PR00507">
    <property type="entry name" value="N12N6MTFRASE"/>
</dbReference>
<comment type="subcellular location">
    <subcellularLocation>
        <location evidence="6">Cytoplasm</location>
    </subcellularLocation>
</comment>
<dbReference type="PROSITE" id="PS00092">
    <property type="entry name" value="N6_MTASE"/>
    <property type="match status" value="1"/>
</dbReference>
<evidence type="ECO:0000256" key="2">
    <source>
        <dbReference type="ARBA" id="ARBA00022603"/>
    </source>
</evidence>
<keyword evidence="1 6" id="KW-0963">Cytoplasm</keyword>
<dbReference type="KEGG" id="sphe:GFH32_02410"/>
<keyword evidence="9" id="KW-1185">Reference proteome</keyword>
<accession>A0A5Q0Q7A3</accession>
<dbReference type="PANTHER" id="PTHR47739">
    <property type="entry name" value="TRNA1(VAL) (ADENINE(37)-N6)-METHYLTRANSFERASE"/>
    <property type="match status" value="1"/>
</dbReference>
<comment type="similarity">
    <text evidence="6">Belongs to the methyltransferase superfamily. tRNA (adenine-N(6)-)-methyltransferase family.</text>
</comment>
<dbReference type="InterPro" id="IPR022882">
    <property type="entry name" value="tRNA_adenine-N6_MeTrfase"/>
</dbReference>
<protein>
    <recommendedName>
        <fullName evidence="6">tRNA1(Val) (adenine(37)-N6)-methyltransferase</fullName>
        <ecNumber evidence="6">2.1.1.223</ecNumber>
    </recommendedName>
    <alternativeName>
        <fullName evidence="6">tRNA m6A37 methyltransferase</fullName>
    </alternativeName>
</protein>